<organism evidence="2 3">
    <name type="scientific">Perilla frutescens var. hirtella</name>
    <name type="common">Perilla citriodora</name>
    <name type="synonym">Perilla setoyensis</name>
    <dbReference type="NCBI Taxonomy" id="608512"/>
    <lineage>
        <taxon>Eukaryota</taxon>
        <taxon>Viridiplantae</taxon>
        <taxon>Streptophyta</taxon>
        <taxon>Embryophyta</taxon>
        <taxon>Tracheophyta</taxon>
        <taxon>Spermatophyta</taxon>
        <taxon>Magnoliopsida</taxon>
        <taxon>eudicotyledons</taxon>
        <taxon>Gunneridae</taxon>
        <taxon>Pentapetalae</taxon>
        <taxon>asterids</taxon>
        <taxon>lamiids</taxon>
        <taxon>Lamiales</taxon>
        <taxon>Lamiaceae</taxon>
        <taxon>Nepetoideae</taxon>
        <taxon>Elsholtzieae</taxon>
        <taxon>Perilla</taxon>
    </lineage>
</organism>
<reference evidence="2 3" key="1">
    <citation type="journal article" date="2021" name="Nat. Commun.">
        <title>Incipient diploidization of the medicinal plant Perilla within 10,000 years.</title>
        <authorList>
            <person name="Zhang Y."/>
            <person name="Shen Q."/>
            <person name="Leng L."/>
            <person name="Zhang D."/>
            <person name="Chen S."/>
            <person name="Shi Y."/>
            <person name="Ning Z."/>
            <person name="Chen S."/>
        </authorList>
    </citation>
    <scope>NUCLEOTIDE SEQUENCE [LARGE SCALE GENOMIC DNA]</scope>
    <source>
        <strain evidence="3">cv. PC099</strain>
    </source>
</reference>
<feature type="compositionally biased region" description="Basic and acidic residues" evidence="1">
    <location>
        <begin position="82"/>
        <end position="98"/>
    </location>
</feature>
<evidence type="ECO:0000313" key="2">
    <source>
        <dbReference type="EMBL" id="KAH6756280.1"/>
    </source>
</evidence>
<dbReference type="AlphaFoldDB" id="A0AAD4IPC9"/>
<name>A0AAD4IPC9_PERFH</name>
<dbReference type="EMBL" id="SDAM02029562">
    <property type="protein sequence ID" value="KAH6756280.1"/>
    <property type="molecule type" value="Genomic_DNA"/>
</dbReference>
<dbReference type="Proteomes" id="UP001190926">
    <property type="component" value="Unassembled WGS sequence"/>
</dbReference>
<proteinExistence type="predicted"/>
<protein>
    <submittedName>
        <fullName evidence="2">Uncharacterized protein</fullName>
    </submittedName>
</protein>
<evidence type="ECO:0000256" key="1">
    <source>
        <dbReference type="SAM" id="MobiDB-lite"/>
    </source>
</evidence>
<accession>A0AAD4IPC9</accession>
<evidence type="ECO:0000313" key="3">
    <source>
        <dbReference type="Proteomes" id="UP001190926"/>
    </source>
</evidence>
<comment type="caution">
    <text evidence="2">The sequence shown here is derived from an EMBL/GenBank/DDBJ whole genome shotgun (WGS) entry which is preliminary data.</text>
</comment>
<sequence>MSQGQQLDDSTEGDGGGIDMSSLFVDIVGVSEKKRVFGLGNRSHVFSALSGESHSSTSQVNANVINNFEDCLQILENQLRESQEQLQKEREDAKRQMEEVLQQQME</sequence>
<gene>
    <name evidence="2" type="ORF">C2S53_003700</name>
</gene>
<feature type="region of interest" description="Disordered" evidence="1">
    <location>
        <begin position="82"/>
        <end position="106"/>
    </location>
</feature>
<keyword evidence="3" id="KW-1185">Reference proteome</keyword>